<dbReference type="EMBL" id="CAJPVJ010000003">
    <property type="protein sequence ID" value="CAG2156658.1"/>
    <property type="molecule type" value="Genomic_DNA"/>
</dbReference>
<dbReference type="InterPro" id="IPR051324">
    <property type="entry name" value="Stress/Tellurium_Resist"/>
</dbReference>
<sequence>MAINLSKGGNINLSKTAPTMNKVDLGLGWNPRVTDGKAFDLDAVAFLTGENGKVRLDGDFIFFNQKTSPCGSVNHNGDNRTGDGDGDDETISVDLAKVPADVAKIVFAVTIHEGQQNGQNFGMVDKAYIRVINQDNNAEELARFDLSEDGSTEVAMIFGELYRHSGEWKFKAVGQGFNGGLGALAAILESDSV</sequence>
<evidence type="ECO:0000256" key="1">
    <source>
        <dbReference type="ARBA" id="ARBA00008775"/>
    </source>
</evidence>
<feature type="domain" description="TerD" evidence="2">
    <location>
        <begin position="1"/>
        <end position="185"/>
    </location>
</feature>
<dbReference type="PANTHER" id="PTHR32097:SF4">
    <property type="entry name" value="GENERAL STRESS PROTEIN 16U"/>
    <property type="match status" value="1"/>
</dbReference>
<dbReference type="OrthoDB" id="5240116at2759"/>
<keyword evidence="4" id="KW-1185">Reference proteome</keyword>
<dbReference type="Pfam" id="PF02342">
    <property type="entry name" value="TerD"/>
    <property type="match status" value="1"/>
</dbReference>
<proteinExistence type="inferred from homology"/>
<evidence type="ECO:0000313" key="3">
    <source>
        <dbReference type="EMBL" id="CAD7636343.1"/>
    </source>
</evidence>
<organism evidence="3">
    <name type="scientific">Oppiella nova</name>
    <dbReference type="NCBI Taxonomy" id="334625"/>
    <lineage>
        <taxon>Eukaryota</taxon>
        <taxon>Metazoa</taxon>
        <taxon>Ecdysozoa</taxon>
        <taxon>Arthropoda</taxon>
        <taxon>Chelicerata</taxon>
        <taxon>Arachnida</taxon>
        <taxon>Acari</taxon>
        <taxon>Acariformes</taxon>
        <taxon>Sarcoptiformes</taxon>
        <taxon>Oribatida</taxon>
        <taxon>Brachypylina</taxon>
        <taxon>Oppioidea</taxon>
        <taxon>Oppiidae</taxon>
        <taxon>Oppiella</taxon>
    </lineage>
</organism>
<dbReference type="EMBL" id="OC914828">
    <property type="protein sequence ID" value="CAD7636343.1"/>
    <property type="molecule type" value="Genomic_DNA"/>
</dbReference>
<dbReference type="Gene3D" id="2.60.60.30">
    <property type="entry name" value="sav2460 like domains"/>
    <property type="match status" value="1"/>
</dbReference>
<accession>A0A7R9Q8D4</accession>
<dbReference type="PANTHER" id="PTHR32097">
    <property type="entry name" value="CAMP-BINDING PROTEIN 1-RELATED"/>
    <property type="match status" value="1"/>
</dbReference>
<dbReference type="CDD" id="cd06974">
    <property type="entry name" value="TerD_like"/>
    <property type="match status" value="1"/>
</dbReference>
<dbReference type="AlphaFoldDB" id="A0A7R9Q8D4"/>
<dbReference type="Proteomes" id="UP000728032">
    <property type="component" value="Unassembled WGS sequence"/>
</dbReference>
<protein>
    <recommendedName>
        <fullName evidence="2">TerD domain-containing protein</fullName>
    </recommendedName>
</protein>
<gene>
    <name evidence="3" type="ORF">ONB1V03_LOCUS120</name>
</gene>
<dbReference type="InterPro" id="IPR003325">
    <property type="entry name" value="TerD"/>
</dbReference>
<evidence type="ECO:0000259" key="2">
    <source>
        <dbReference type="Pfam" id="PF02342"/>
    </source>
</evidence>
<evidence type="ECO:0000313" key="4">
    <source>
        <dbReference type="Proteomes" id="UP000728032"/>
    </source>
</evidence>
<comment type="similarity">
    <text evidence="1">Belongs to the CAPAB/TerDEXZ family.</text>
</comment>
<reference evidence="3" key="1">
    <citation type="submission" date="2020-11" db="EMBL/GenBank/DDBJ databases">
        <authorList>
            <person name="Tran Van P."/>
        </authorList>
    </citation>
    <scope>NUCLEOTIDE SEQUENCE</scope>
</reference>
<name>A0A7R9Q8D4_9ACAR</name>